<keyword evidence="1" id="KW-0732">Signal</keyword>
<evidence type="ECO:0000313" key="3">
    <source>
        <dbReference type="Proteomes" id="UP001595803"/>
    </source>
</evidence>
<reference evidence="3" key="1">
    <citation type="journal article" date="2019" name="Int. J. Syst. Evol. Microbiol.">
        <title>The Global Catalogue of Microorganisms (GCM) 10K type strain sequencing project: providing services to taxonomists for standard genome sequencing and annotation.</title>
        <authorList>
            <consortium name="The Broad Institute Genomics Platform"/>
            <consortium name="The Broad Institute Genome Sequencing Center for Infectious Disease"/>
            <person name="Wu L."/>
            <person name="Ma J."/>
        </authorList>
    </citation>
    <scope>NUCLEOTIDE SEQUENCE [LARGE SCALE GENOMIC DNA]</scope>
    <source>
        <strain evidence="3">CCTCC AB 2017081</strain>
    </source>
</reference>
<evidence type="ECO:0000256" key="1">
    <source>
        <dbReference type="SAM" id="SignalP"/>
    </source>
</evidence>
<protein>
    <submittedName>
        <fullName evidence="2">Uncharacterized protein</fullName>
    </submittedName>
</protein>
<dbReference type="Proteomes" id="UP001595803">
    <property type="component" value="Unassembled WGS sequence"/>
</dbReference>
<dbReference type="EMBL" id="JBHRZG010000024">
    <property type="protein sequence ID" value="MFC3835233.1"/>
    <property type="molecule type" value="Genomic_DNA"/>
</dbReference>
<feature type="chain" id="PRO_5046831065" evidence="1">
    <location>
        <begin position="21"/>
        <end position="164"/>
    </location>
</feature>
<proteinExistence type="predicted"/>
<accession>A0ABV7ZDT0</accession>
<feature type="signal peptide" evidence="1">
    <location>
        <begin position="1"/>
        <end position="20"/>
    </location>
</feature>
<gene>
    <name evidence="2" type="ORF">ACFOSB_20420</name>
</gene>
<dbReference type="RefSeq" id="WP_322471907.1">
    <property type="nucleotide sequence ID" value="NZ_JBHRZG010000024.1"/>
</dbReference>
<comment type="caution">
    <text evidence="2">The sequence shown here is derived from an EMBL/GenBank/DDBJ whole genome shotgun (WGS) entry which is preliminary data.</text>
</comment>
<sequence length="164" mass="18167">MKPLAALLSMSVMLSGHAAAADYSKVMWAYATGQSKVTPAMDSRLMGEVVMQIWVKPAGVPVEGLMFLYMPKRSQAHWALMAVEPAAPARELFGAKTVTSLGRQADPRRPELVWNLYRLEDGTFKSLYYMDGTGVEKSGRRVRVVMLVTPQVMEGRLSPSDFLK</sequence>
<organism evidence="2 3">
    <name type="scientific">Deinococcus rufus</name>
    <dbReference type="NCBI Taxonomy" id="2136097"/>
    <lineage>
        <taxon>Bacteria</taxon>
        <taxon>Thermotogati</taxon>
        <taxon>Deinococcota</taxon>
        <taxon>Deinococci</taxon>
        <taxon>Deinococcales</taxon>
        <taxon>Deinococcaceae</taxon>
        <taxon>Deinococcus</taxon>
    </lineage>
</organism>
<keyword evidence="3" id="KW-1185">Reference proteome</keyword>
<evidence type="ECO:0000313" key="2">
    <source>
        <dbReference type="EMBL" id="MFC3835233.1"/>
    </source>
</evidence>
<name>A0ABV7ZDT0_9DEIO</name>